<dbReference type="SUPFAM" id="SSF48008">
    <property type="entry name" value="GntR ligand-binding domain-like"/>
    <property type="match status" value="1"/>
</dbReference>
<dbReference type="SMART" id="SM00895">
    <property type="entry name" value="FCD"/>
    <property type="match status" value="1"/>
</dbReference>
<dbReference type="InterPro" id="IPR011711">
    <property type="entry name" value="GntR_C"/>
</dbReference>
<proteinExistence type="predicted"/>
<dbReference type="InterPro" id="IPR036388">
    <property type="entry name" value="WH-like_DNA-bd_sf"/>
</dbReference>
<evidence type="ECO:0000259" key="5">
    <source>
        <dbReference type="PROSITE" id="PS50949"/>
    </source>
</evidence>
<dbReference type="GO" id="GO:0003700">
    <property type="term" value="F:DNA-binding transcription factor activity"/>
    <property type="evidence" value="ECO:0007669"/>
    <property type="project" value="InterPro"/>
</dbReference>
<keyword evidence="2" id="KW-0238">DNA-binding</keyword>
<keyword evidence="1" id="KW-0805">Transcription regulation</keyword>
<dbReference type="Proteomes" id="UP000377595">
    <property type="component" value="Unassembled WGS sequence"/>
</dbReference>
<evidence type="ECO:0000256" key="3">
    <source>
        <dbReference type="ARBA" id="ARBA00023163"/>
    </source>
</evidence>
<dbReference type="Gene3D" id="1.10.10.10">
    <property type="entry name" value="Winged helix-like DNA-binding domain superfamily/Winged helix DNA-binding domain"/>
    <property type="match status" value="1"/>
</dbReference>
<dbReference type="GO" id="GO:0003677">
    <property type="term" value="F:DNA binding"/>
    <property type="evidence" value="ECO:0007669"/>
    <property type="project" value="UniProtKB-KW"/>
</dbReference>
<dbReference type="AlphaFoldDB" id="A0A5M3Y469"/>
<evidence type="ECO:0000256" key="1">
    <source>
        <dbReference type="ARBA" id="ARBA00023015"/>
    </source>
</evidence>
<dbReference type="Gene3D" id="1.20.120.530">
    <property type="entry name" value="GntR ligand-binding domain-like"/>
    <property type="match status" value="1"/>
</dbReference>
<keyword evidence="3" id="KW-0804">Transcription</keyword>
<evidence type="ECO:0000313" key="7">
    <source>
        <dbReference type="Proteomes" id="UP000377595"/>
    </source>
</evidence>
<dbReference type="PANTHER" id="PTHR43537:SF5">
    <property type="entry name" value="UXU OPERON TRANSCRIPTIONAL REGULATOR"/>
    <property type="match status" value="1"/>
</dbReference>
<reference evidence="6 7" key="1">
    <citation type="submission" date="2019-10" db="EMBL/GenBank/DDBJ databases">
        <title>Whole genome shotgun sequence of Acrocarpospora pleiomorpha NBRC 16267.</title>
        <authorList>
            <person name="Ichikawa N."/>
            <person name="Kimura A."/>
            <person name="Kitahashi Y."/>
            <person name="Komaki H."/>
            <person name="Oguchi A."/>
        </authorList>
    </citation>
    <scope>NUCLEOTIDE SEQUENCE [LARGE SCALE GENOMIC DNA]</scope>
    <source>
        <strain evidence="6 7">NBRC 16267</strain>
    </source>
</reference>
<dbReference type="EMBL" id="BLAF01000073">
    <property type="protein sequence ID" value="GES25778.1"/>
    <property type="molecule type" value="Genomic_DNA"/>
</dbReference>
<dbReference type="PANTHER" id="PTHR43537">
    <property type="entry name" value="TRANSCRIPTIONAL REGULATOR, GNTR FAMILY"/>
    <property type="match status" value="1"/>
</dbReference>
<gene>
    <name evidence="6" type="ORF">Aple_086770</name>
</gene>
<dbReference type="SUPFAM" id="SSF46785">
    <property type="entry name" value="Winged helix' DNA-binding domain"/>
    <property type="match status" value="1"/>
</dbReference>
<dbReference type="InterPro" id="IPR008920">
    <property type="entry name" value="TF_FadR/GntR_C"/>
</dbReference>
<evidence type="ECO:0000313" key="6">
    <source>
        <dbReference type="EMBL" id="GES25778.1"/>
    </source>
</evidence>
<evidence type="ECO:0000256" key="2">
    <source>
        <dbReference type="ARBA" id="ARBA00023125"/>
    </source>
</evidence>
<protein>
    <recommendedName>
        <fullName evidence="5">HTH gntR-type domain-containing protein</fullName>
    </recommendedName>
</protein>
<sequence>MGTRCRGDAQDSTGASGDPTCPHNARDRGDLSVTAETFPEQGRGYLDHVRPDAGGKIAEALAFRISRDIIKEAAPRHSFLGSEAALIEKYGVSRAVFREAIRILEYLSMVTARRGPRGGIYVGDPDGSAVIASTAMFLEYERVEPSQLYSTRAVLELHAVSLATERLDAEGERRLWETLESERTKKPEEYIAHNDFHLTIGELSGNRPLSMFINVCQTLTAMHSIPVQEGVDGGTANEMAAEIGAAHRAIVEAMVARDALSAQRAMDDHLRVMLPWLR</sequence>
<dbReference type="OrthoDB" id="3575876at2"/>
<organism evidence="6 7">
    <name type="scientific">Acrocarpospora pleiomorpha</name>
    <dbReference type="NCBI Taxonomy" id="90975"/>
    <lineage>
        <taxon>Bacteria</taxon>
        <taxon>Bacillati</taxon>
        <taxon>Actinomycetota</taxon>
        <taxon>Actinomycetes</taxon>
        <taxon>Streptosporangiales</taxon>
        <taxon>Streptosporangiaceae</taxon>
        <taxon>Acrocarpospora</taxon>
    </lineage>
</organism>
<dbReference type="InterPro" id="IPR036390">
    <property type="entry name" value="WH_DNA-bd_sf"/>
</dbReference>
<dbReference type="PROSITE" id="PS50949">
    <property type="entry name" value="HTH_GNTR"/>
    <property type="match status" value="1"/>
</dbReference>
<evidence type="ECO:0000256" key="4">
    <source>
        <dbReference type="SAM" id="MobiDB-lite"/>
    </source>
</evidence>
<accession>A0A5M3Y469</accession>
<dbReference type="InterPro" id="IPR000524">
    <property type="entry name" value="Tscrpt_reg_HTH_GntR"/>
</dbReference>
<keyword evidence="7" id="KW-1185">Reference proteome</keyword>
<feature type="region of interest" description="Disordered" evidence="4">
    <location>
        <begin position="1"/>
        <end position="29"/>
    </location>
</feature>
<comment type="caution">
    <text evidence="6">The sequence shown here is derived from an EMBL/GenBank/DDBJ whole genome shotgun (WGS) entry which is preliminary data.</text>
</comment>
<dbReference type="Pfam" id="PF00392">
    <property type="entry name" value="GntR"/>
    <property type="match status" value="1"/>
</dbReference>
<feature type="domain" description="HTH gntR-type" evidence="5">
    <location>
        <begin position="55"/>
        <end position="125"/>
    </location>
</feature>
<dbReference type="Pfam" id="PF07729">
    <property type="entry name" value="FCD"/>
    <property type="match status" value="1"/>
</dbReference>
<name>A0A5M3Y469_9ACTN</name>